<evidence type="ECO:0008006" key="4">
    <source>
        <dbReference type="Google" id="ProtNLM"/>
    </source>
</evidence>
<organism evidence="2 3">
    <name type="scientific">Micromonospora matsumotoense</name>
    <dbReference type="NCBI Taxonomy" id="121616"/>
    <lineage>
        <taxon>Bacteria</taxon>
        <taxon>Bacillati</taxon>
        <taxon>Actinomycetota</taxon>
        <taxon>Actinomycetes</taxon>
        <taxon>Micromonosporales</taxon>
        <taxon>Micromonosporaceae</taxon>
        <taxon>Micromonospora</taxon>
    </lineage>
</organism>
<name>A0A1C4ZTL8_9ACTN</name>
<dbReference type="AlphaFoldDB" id="A0A1C4ZTL8"/>
<evidence type="ECO:0000313" key="3">
    <source>
        <dbReference type="Proteomes" id="UP000198797"/>
    </source>
</evidence>
<accession>A0A1C4ZTL8</accession>
<dbReference type="Proteomes" id="UP000198797">
    <property type="component" value="Unassembled WGS sequence"/>
</dbReference>
<reference evidence="3" key="1">
    <citation type="submission" date="2016-06" db="EMBL/GenBank/DDBJ databases">
        <authorList>
            <person name="Varghese N."/>
            <person name="Submissions Spin"/>
        </authorList>
    </citation>
    <scope>NUCLEOTIDE SEQUENCE [LARGE SCALE GENOMIC DNA]</scope>
    <source>
        <strain evidence="3">DSM 44100</strain>
    </source>
</reference>
<dbReference type="EMBL" id="FMCU01000011">
    <property type="protein sequence ID" value="SCF36310.1"/>
    <property type="molecule type" value="Genomic_DNA"/>
</dbReference>
<dbReference type="RefSeq" id="WP_245722625.1">
    <property type="nucleotide sequence ID" value="NZ_FMCU01000011.1"/>
</dbReference>
<gene>
    <name evidence="2" type="ORF">GA0070216_11188</name>
</gene>
<proteinExistence type="predicted"/>
<feature type="region of interest" description="Disordered" evidence="1">
    <location>
        <begin position="1"/>
        <end position="34"/>
    </location>
</feature>
<evidence type="ECO:0000313" key="2">
    <source>
        <dbReference type="EMBL" id="SCF36310.1"/>
    </source>
</evidence>
<dbReference type="STRING" id="121616.GA0070216_11188"/>
<sequence>MTGPLPGRHTPLPGRHTPLPGRHTPLPGRHTPLPGRHTPLRPIWLCRVDANPWPCGEAKLALLARYDGDRPGLLALLARLSAEATEHLTQLDNGRQIDVTDRFLTWARPPDR</sequence>
<evidence type="ECO:0000256" key="1">
    <source>
        <dbReference type="SAM" id="MobiDB-lite"/>
    </source>
</evidence>
<protein>
    <recommendedName>
        <fullName evidence="4">Flavin reductase</fullName>
    </recommendedName>
</protein>
<keyword evidence="3" id="KW-1185">Reference proteome</keyword>